<organism evidence="3 4">
    <name type="scientific">Microcoleus anatoxicus PTRS2</name>
    <dbReference type="NCBI Taxonomy" id="2705321"/>
    <lineage>
        <taxon>Bacteria</taxon>
        <taxon>Bacillati</taxon>
        <taxon>Cyanobacteriota</taxon>
        <taxon>Cyanophyceae</taxon>
        <taxon>Oscillatoriophycideae</taxon>
        <taxon>Oscillatoriales</taxon>
        <taxon>Microcoleaceae</taxon>
        <taxon>Microcoleus</taxon>
        <taxon>Microcoleus anatoxicus</taxon>
    </lineage>
</organism>
<dbReference type="Pfam" id="PF00069">
    <property type="entry name" value="Pkinase"/>
    <property type="match status" value="1"/>
</dbReference>
<dbReference type="GO" id="GO:0016301">
    <property type="term" value="F:kinase activity"/>
    <property type="evidence" value="ECO:0007669"/>
    <property type="project" value="UniProtKB-KW"/>
</dbReference>
<keyword evidence="3" id="KW-0418">Kinase</keyword>
<sequence length="393" mass="44380">MYPEKHWRKLQGQKINNQYHLQEFLGCGGYGAVYKADEVTRNRLIREVAIKLIAPEEDETKAEKQLTELQAAVNIHHENLICSYTSGECEVKEDEYLFIVMEIAETTLEKQRKTGKISPAEAIEIVKATAAALNYLHQSNPRKVHRDIKPANLLYAADKWKLSDFGLLREISVKNSARTSDRRGTALYVPPEAYDGVVATGWDMWSLGIMTAEILTGIAPFTADTEAQLMKKIMEEEPEIDWSKIPEPFTAIVRGCLKKERENRWTAEQVLTTLAPPVVERSRNPVVEPPVVERSRNPVVEPSPWTTLSALFRSRPIPANPVVQPSPSTTLRVQRLSFQVITVNNKGQTIKTEQRQAEYFSENLGRGVNLEMVQIPGGTFMMGSPDNEQGRHD</sequence>
<dbReference type="InterPro" id="IPR000719">
    <property type="entry name" value="Prot_kinase_dom"/>
</dbReference>
<accession>A0ABU8YVD6</accession>
<feature type="non-terminal residue" evidence="3">
    <location>
        <position position="393"/>
    </location>
</feature>
<proteinExistence type="predicted"/>
<dbReference type="SUPFAM" id="SSF56112">
    <property type="entry name" value="Protein kinase-like (PK-like)"/>
    <property type="match status" value="1"/>
</dbReference>
<dbReference type="PANTHER" id="PTHR24348:SF68">
    <property type="entry name" value="SERINE_THREONINE-PROTEIN KINASE ATG1C"/>
    <property type="match status" value="1"/>
</dbReference>
<dbReference type="SMART" id="SM00220">
    <property type="entry name" value="S_TKc"/>
    <property type="match status" value="1"/>
</dbReference>
<keyword evidence="3" id="KW-0808">Transferase</keyword>
<dbReference type="CDD" id="cd14014">
    <property type="entry name" value="STKc_PknB_like"/>
    <property type="match status" value="1"/>
</dbReference>
<dbReference type="Gene3D" id="1.10.510.10">
    <property type="entry name" value="Transferase(Phosphotransferase) domain 1"/>
    <property type="match status" value="1"/>
</dbReference>
<dbReference type="InterPro" id="IPR017441">
    <property type="entry name" value="Protein_kinase_ATP_BS"/>
</dbReference>
<reference evidence="3 4" key="1">
    <citation type="journal article" date="2020" name="Harmful Algae">
        <title>Molecular and morphological characterization of a novel dihydroanatoxin-a producing Microcoleus species (cyanobacteria) from the Russian River, California, USA.</title>
        <authorList>
            <person name="Conklin K.Y."/>
            <person name="Stancheva R."/>
            <person name="Otten T.G."/>
            <person name="Fadness R."/>
            <person name="Boyer G.L."/>
            <person name="Read B."/>
            <person name="Zhang X."/>
            <person name="Sheath R.G."/>
        </authorList>
    </citation>
    <scope>NUCLEOTIDE SEQUENCE [LARGE SCALE GENOMIC DNA]</scope>
    <source>
        <strain evidence="3 4">PTRS2</strain>
    </source>
</reference>
<evidence type="ECO:0000313" key="3">
    <source>
        <dbReference type="EMBL" id="MEK0188404.1"/>
    </source>
</evidence>
<feature type="domain" description="Protein kinase" evidence="2">
    <location>
        <begin position="19"/>
        <end position="279"/>
    </location>
</feature>
<keyword evidence="1" id="KW-0067">ATP-binding</keyword>
<dbReference type="EMBL" id="JBBLXS010000605">
    <property type="protein sequence ID" value="MEK0188404.1"/>
    <property type="molecule type" value="Genomic_DNA"/>
</dbReference>
<protein>
    <submittedName>
        <fullName evidence="3">Protein kinase</fullName>
    </submittedName>
</protein>
<dbReference type="Proteomes" id="UP001384579">
    <property type="component" value="Unassembled WGS sequence"/>
</dbReference>
<dbReference type="PROSITE" id="PS50011">
    <property type="entry name" value="PROTEIN_KINASE_DOM"/>
    <property type="match status" value="1"/>
</dbReference>
<dbReference type="InterPro" id="IPR045269">
    <property type="entry name" value="Atg1-like"/>
</dbReference>
<dbReference type="InterPro" id="IPR011009">
    <property type="entry name" value="Kinase-like_dom_sf"/>
</dbReference>
<feature type="binding site" evidence="1">
    <location>
        <position position="51"/>
    </location>
    <ligand>
        <name>ATP</name>
        <dbReference type="ChEBI" id="CHEBI:30616"/>
    </ligand>
</feature>
<dbReference type="Gene3D" id="3.30.200.20">
    <property type="entry name" value="Phosphorylase Kinase, domain 1"/>
    <property type="match status" value="1"/>
</dbReference>
<evidence type="ECO:0000259" key="2">
    <source>
        <dbReference type="PROSITE" id="PS50011"/>
    </source>
</evidence>
<dbReference type="PROSITE" id="PS00107">
    <property type="entry name" value="PROTEIN_KINASE_ATP"/>
    <property type="match status" value="1"/>
</dbReference>
<keyword evidence="1" id="KW-0547">Nucleotide-binding</keyword>
<evidence type="ECO:0000313" key="4">
    <source>
        <dbReference type="Proteomes" id="UP001384579"/>
    </source>
</evidence>
<evidence type="ECO:0000256" key="1">
    <source>
        <dbReference type="PROSITE-ProRule" id="PRU10141"/>
    </source>
</evidence>
<dbReference type="RefSeq" id="WP_340542074.1">
    <property type="nucleotide sequence ID" value="NZ_JBBLXS010000605.1"/>
</dbReference>
<dbReference type="PANTHER" id="PTHR24348">
    <property type="entry name" value="SERINE/THREONINE-PROTEIN KINASE UNC-51-RELATED"/>
    <property type="match status" value="1"/>
</dbReference>
<name>A0ABU8YVD6_9CYAN</name>
<gene>
    <name evidence="3" type="ORF">WMG39_26695</name>
</gene>
<comment type="caution">
    <text evidence="3">The sequence shown here is derived from an EMBL/GenBank/DDBJ whole genome shotgun (WGS) entry which is preliminary data.</text>
</comment>
<keyword evidence="4" id="KW-1185">Reference proteome</keyword>